<name>A0A8X6QJQ1_NEPPI</name>
<evidence type="ECO:0000313" key="2">
    <source>
        <dbReference type="Proteomes" id="UP000887013"/>
    </source>
</evidence>
<dbReference type="AlphaFoldDB" id="A0A8X6QJQ1"/>
<comment type="caution">
    <text evidence="1">The sequence shown here is derived from an EMBL/GenBank/DDBJ whole genome shotgun (WGS) entry which is preliminary data.</text>
</comment>
<dbReference type="OrthoDB" id="10442384at2759"/>
<organism evidence="1 2">
    <name type="scientific">Nephila pilipes</name>
    <name type="common">Giant wood spider</name>
    <name type="synonym">Nephila maculata</name>
    <dbReference type="NCBI Taxonomy" id="299642"/>
    <lineage>
        <taxon>Eukaryota</taxon>
        <taxon>Metazoa</taxon>
        <taxon>Ecdysozoa</taxon>
        <taxon>Arthropoda</taxon>
        <taxon>Chelicerata</taxon>
        <taxon>Arachnida</taxon>
        <taxon>Araneae</taxon>
        <taxon>Araneomorphae</taxon>
        <taxon>Entelegynae</taxon>
        <taxon>Araneoidea</taxon>
        <taxon>Nephilidae</taxon>
        <taxon>Nephila</taxon>
    </lineage>
</organism>
<dbReference type="EMBL" id="BMAW01081017">
    <property type="protein sequence ID" value="GFU22455.1"/>
    <property type="molecule type" value="Genomic_DNA"/>
</dbReference>
<gene>
    <name evidence="1" type="ORF">NPIL_569801</name>
</gene>
<keyword evidence="2" id="KW-1185">Reference proteome</keyword>
<proteinExistence type="predicted"/>
<accession>A0A8X6QJQ1</accession>
<dbReference type="Proteomes" id="UP000887013">
    <property type="component" value="Unassembled WGS sequence"/>
</dbReference>
<evidence type="ECO:0000313" key="1">
    <source>
        <dbReference type="EMBL" id="GFU22455.1"/>
    </source>
</evidence>
<reference evidence="1" key="1">
    <citation type="submission" date="2020-08" db="EMBL/GenBank/DDBJ databases">
        <title>Multicomponent nature underlies the extraordinary mechanical properties of spider dragline silk.</title>
        <authorList>
            <person name="Kono N."/>
            <person name="Nakamura H."/>
            <person name="Mori M."/>
            <person name="Yoshida Y."/>
            <person name="Ohtoshi R."/>
            <person name="Malay A.D."/>
            <person name="Moran D.A.P."/>
            <person name="Tomita M."/>
            <person name="Numata K."/>
            <person name="Arakawa K."/>
        </authorList>
    </citation>
    <scope>NUCLEOTIDE SEQUENCE</scope>
</reference>
<protein>
    <submittedName>
        <fullName evidence="1">Uncharacterized protein</fullName>
    </submittedName>
</protein>
<sequence>MFSIKKKEKKVGGTERQHVSDVRVFPPLDIVFSWQRRSQCSIGAEPGSVRNVYARTEEKELLNSIRPSFSFFYAKKKIPAKACANPSYFSRELHRGNFHQRPDYHNPFSSSTRSKITQRYKIDGSRLRHGIPTAPTLSMVVSLTIEFQFH</sequence>